<dbReference type="PROSITE" id="PS01039">
    <property type="entry name" value="SBP_BACTERIAL_3"/>
    <property type="match status" value="1"/>
</dbReference>
<proteinExistence type="inferred from homology"/>
<accession>A0A6L4WW45</accession>
<dbReference type="Proteomes" id="UP000472839">
    <property type="component" value="Unassembled WGS sequence"/>
</dbReference>
<protein>
    <submittedName>
        <fullName evidence="6">Transporter substrate-binding domain-containing protein</fullName>
    </submittedName>
</protein>
<comment type="subcellular location">
    <subcellularLocation>
        <location evidence="1">Cell envelope</location>
    </subcellularLocation>
</comment>
<feature type="domain" description="Solute-binding protein family 3/N-terminal" evidence="5">
    <location>
        <begin position="29"/>
        <end position="280"/>
    </location>
</feature>
<reference evidence="8 9" key="1">
    <citation type="submission" date="2019-10" db="EMBL/GenBank/DDBJ databases">
        <title>Poseidonibacter ostreae sp. nov., isolated from the gut of the Ostrea denselamellosa.</title>
        <authorList>
            <person name="Choi A."/>
        </authorList>
    </citation>
    <scope>NUCLEOTIDE SEQUENCE [LARGE SCALE GENOMIC DNA]</scope>
    <source>
        <strain evidence="6 9">SJOD-M-33</strain>
        <strain evidence="7 8">SJOD-M-5</strain>
    </source>
</reference>
<dbReference type="GO" id="GO:0030313">
    <property type="term" value="C:cell envelope"/>
    <property type="evidence" value="ECO:0007669"/>
    <property type="project" value="UniProtKB-SubCell"/>
</dbReference>
<dbReference type="EMBL" id="WFKK01000002">
    <property type="protein sequence ID" value="KAB7891039.1"/>
    <property type="molecule type" value="Genomic_DNA"/>
</dbReference>
<organism evidence="6 9">
    <name type="scientific">Poseidonibacter ostreae</name>
    <dbReference type="NCBI Taxonomy" id="2654171"/>
    <lineage>
        <taxon>Bacteria</taxon>
        <taxon>Pseudomonadati</taxon>
        <taxon>Campylobacterota</taxon>
        <taxon>Epsilonproteobacteria</taxon>
        <taxon>Campylobacterales</taxon>
        <taxon>Arcobacteraceae</taxon>
        <taxon>Poseidonibacter</taxon>
    </lineage>
</organism>
<keyword evidence="8" id="KW-1185">Reference proteome</keyword>
<dbReference type="Proteomes" id="UP000461010">
    <property type="component" value="Unassembled WGS sequence"/>
</dbReference>
<evidence type="ECO:0000313" key="6">
    <source>
        <dbReference type="EMBL" id="KAB7891039.1"/>
    </source>
</evidence>
<comment type="caution">
    <text evidence="6">The sequence shown here is derived from an EMBL/GenBank/DDBJ whole genome shotgun (WGS) entry which is preliminary data.</text>
</comment>
<dbReference type="EMBL" id="WFKJ01000002">
    <property type="protein sequence ID" value="KAB7892763.1"/>
    <property type="molecule type" value="Genomic_DNA"/>
</dbReference>
<dbReference type="AlphaFoldDB" id="A0A6L4WW45"/>
<dbReference type="SMART" id="SM00062">
    <property type="entry name" value="PBPb"/>
    <property type="match status" value="1"/>
</dbReference>
<dbReference type="Pfam" id="PF00497">
    <property type="entry name" value="SBP_bac_3"/>
    <property type="match status" value="1"/>
</dbReference>
<evidence type="ECO:0000256" key="2">
    <source>
        <dbReference type="ARBA" id="ARBA00010333"/>
    </source>
</evidence>
<dbReference type="Gene3D" id="3.40.190.10">
    <property type="entry name" value="Periplasmic binding protein-like II"/>
    <property type="match status" value="3"/>
</dbReference>
<evidence type="ECO:0000313" key="8">
    <source>
        <dbReference type="Proteomes" id="UP000461010"/>
    </source>
</evidence>
<comment type="similarity">
    <text evidence="2 4">Belongs to the bacterial solute-binding protein 3 family.</text>
</comment>
<dbReference type="PANTHER" id="PTHR35936">
    <property type="entry name" value="MEMBRANE-BOUND LYTIC MUREIN TRANSGLYCOSYLASE F"/>
    <property type="match status" value="1"/>
</dbReference>
<evidence type="ECO:0000256" key="1">
    <source>
        <dbReference type="ARBA" id="ARBA00004196"/>
    </source>
</evidence>
<evidence type="ECO:0000313" key="9">
    <source>
        <dbReference type="Proteomes" id="UP000472839"/>
    </source>
</evidence>
<evidence type="ECO:0000256" key="3">
    <source>
        <dbReference type="ARBA" id="ARBA00022729"/>
    </source>
</evidence>
<gene>
    <name evidence="7" type="ORF">GBG18_01065</name>
    <name evidence="6" type="ORF">GBG19_01355</name>
</gene>
<dbReference type="SUPFAM" id="SSF53850">
    <property type="entry name" value="Periplasmic binding protein-like II"/>
    <property type="match status" value="1"/>
</dbReference>
<evidence type="ECO:0000256" key="4">
    <source>
        <dbReference type="RuleBase" id="RU003744"/>
    </source>
</evidence>
<dbReference type="RefSeq" id="WP_152187572.1">
    <property type="nucleotide sequence ID" value="NZ_WFKI01000002.1"/>
</dbReference>
<dbReference type="InterPro" id="IPR018313">
    <property type="entry name" value="SBP_3_CS"/>
</dbReference>
<sequence length="286" mass="32862">MLYKITFLIFILISNLNARSIEEIQESGDIIIAIYENFPPYSYVEDGIAKGIDIDLGKEIAKSMGVKPTWYWTGSDETLDDDLRNVIWKGHLIHKTKADVMLRIPYDYEFIREKDKSTGELTNELVVMKAPYHAESWVIATNKEKIPEINTLGVFMYNKIGVELDTLPDAHLTSSFMGKLRSNVIHYPSILTAIDDLKSGKIQAVAGLKSQLEYGLNYSKNQDKYFMTKKIDYVKSKWDLGIAVRTDFRPLGYEIEGFIEDYVRNGVLEKIFKKYNVTYEIPLALQ</sequence>
<name>A0A6L4WW45_9BACT</name>
<evidence type="ECO:0000313" key="7">
    <source>
        <dbReference type="EMBL" id="KAB7892763.1"/>
    </source>
</evidence>
<evidence type="ECO:0000259" key="5">
    <source>
        <dbReference type="SMART" id="SM00062"/>
    </source>
</evidence>
<keyword evidence="3" id="KW-0732">Signal</keyword>
<dbReference type="PANTHER" id="PTHR35936:SF17">
    <property type="entry name" value="ARGININE-BINDING EXTRACELLULAR PROTEIN ARTP"/>
    <property type="match status" value="1"/>
</dbReference>
<dbReference type="InterPro" id="IPR001638">
    <property type="entry name" value="Solute-binding_3/MltF_N"/>
</dbReference>